<dbReference type="EMBL" id="CMVM020000345">
    <property type="status" value="NOT_ANNOTATED_CDS"/>
    <property type="molecule type" value="Genomic_DNA"/>
</dbReference>
<sequence>MPLFVPFRKDSRTKMKCPNEAAAQNTVKLDDVTLNSDQTLKTFGACESFQSFISCKNWLFSMTLYCVTGAYDGIFFKLKFYYPKPIMKLRRREHRIWHEA</sequence>
<dbReference type="Proteomes" id="UP000024404">
    <property type="component" value="Unassembled WGS sequence"/>
</dbReference>
<dbReference type="EnsemblMetazoa" id="OVOC10705.1">
    <property type="protein sequence ID" value="OVOC10705.1"/>
    <property type="gene ID" value="WBGene00247514"/>
</dbReference>
<evidence type="ECO:0000313" key="1">
    <source>
        <dbReference type="EnsemblMetazoa" id="OVOC10705.1"/>
    </source>
</evidence>
<evidence type="ECO:0000313" key="2">
    <source>
        <dbReference type="Proteomes" id="UP000024404"/>
    </source>
</evidence>
<protein>
    <submittedName>
        <fullName evidence="1">Uncharacterized protein</fullName>
    </submittedName>
</protein>
<accession>A0A8R1TJN1</accession>
<name>A0A8R1TJN1_ONCVO</name>
<reference evidence="2" key="1">
    <citation type="submission" date="2013-10" db="EMBL/GenBank/DDBJ databases">
        <title>Genome sequencing of Onchocerca volvulus.</title>
        <authorList>
            <person name="Cotton J."/>
            <person name="Tsai J."/>
            <person name="Stanley E."/>
            <person name="Tracey A."/>
            <person name="Holroyd N."/>
            <person name="Lustigman S."/>
            <person name="Berriman M."/>
        </authorList>
    </citation>
    <scope>NUCLEOTIDE SEQUENCE</scope>
</reference>
<dbReference type="AlphaFoldDB" id="A0A8R1TJN1"/>
<reference evidence="1" key="2">
    <citation type="submission" date="2022-06" db="UniProtKB">
        <authorList>
            <consortium name="EnsemblMetazoa"/>
        </authorList>
    </citation>
    <scope>IDENTIFICATION</scope>
</reference>
<organism evidence="1 2">
    <name type="scientific">Onchocerca volvulus</name>
    <dbReference type="NCBI Taxonomy" id="6282"/>
    <lineage>
        <taxon>Eukaryota</taxon>
        <taxon>Metazoa</taxon>
        <taxon>Ecdysozoa</taxon>
        <taxon>Nematoda</taxon>
        <taxon>Chromadorea</taxon>
        <taxon>Rhabditida</taxon>
        <taxon>Spirurina</taxon>
        <taxon>Spiruromorpha</taxon>
        <taxon>Filarioidea</taxon>
        <taxon>Onchocercidae</taxon>
        <taxon>Onchocerca</taxon>
    </lineage>
</organism>
<proteinExistence type="predicted"/>
<keyword evidence="2" id="KW-1185">Reference proteome</keyword>